<name>A0A9W8Z5D9_9PEZI</name>
<dbReference type="AlphaFoldDB" id="A0A9W8Z5D9"/>
<gene>
    <name evidence="3" type="ORF">N0V93_001363</name>
</gene>
<evidence type="ECO:0008006" key="5">
    <source>
        <dbReference type="Google" id="ProtNLM"/>
    </source>
</evidence>
<protein>
    <recommendedName>
        <fullName evidence="5">DUF202 domain-containing protein</fullName>
    </recommendedName>
</protein>
<dbReference type="PANTHER" id="PTHR38646:SF1">
    <property type="entry name" value="DUF202 DOMAIN-CONTAINING PROTEIN"/>
    <property type="match status" value="1"/>
</dbReference>
<comment type="caution">
    <text evidence="3">The sequence shown here is derived from an EMBL/GenBank/DDBJ whole genome shotgun (WGS) entry which is preliminary data.</text>
</comment>
<dbReference type="PANTHER" id="PTHR38646">
    <property type="entry name" value="YALI0F00814P"/>
    <property type="match status" value="1"/>
</dbReference>
<feature type="transmembrane region" description="Helical" evidence="2">
    <location>
        <begin position="68"/>
        <end position="86"/>
    </location>
</feature>
<dbReference type="OrthoDB" id="2555434at2759"/>
<organism evidence="3 4">
    <name type="scientific">Gnomoniopsis smithogilvyi</name>
    <dbReference type="NCBI Taxonomy" id="1191159"/>
    <lineage>
        <taxon>Eukaryota</taxon>
        <taxon>Fungi</taxon>
        <taxon>Dikarya</taxon>
        <taxon>Ascomycota</taxon>
        <taxon>Pezizomycotina</taxon>
        <taxon>Sordariomycetes</taxon>
        <taxon>Sordariomycetidae</taxon>
        <taxon>Diaporthales</taxon>
        <taxon>Gnomoniaceae</taxon>
        <taxon>Gnomoniopsis</taxon>
    </lineage>
</organism>
<feature type="region of interest" description="Disordered" evidence="1">
    <location>
        <begin position="97"/>
        <end position="124"/>
    </location>
</feature>
<evidence type="ECO:0000256" key="1">
    <source>
        <dbReference type="SAM" id="MobiDB-lite"/>
    </source>
</evidence>
<feature type="transmembrane region" description="Helical" evidence="2">
    <location>
        <begin position="147"/>
        <end position="166"/>
    </location>
</feature>
<keyword evidence="2" id="KW-1133">Transmembrane helix</keyword>
<evidence type="ECO:0000313" key="3">
    <source>
        <dbReference type="EMBL" id="KAJ4397139.1"/>
    </source>
</evidence>
<sequence length="168" mass="19037">MFEALQPHQEDHLHLRLHRARSVVLTATELTEIRAAQRTFEGAYMRTALSQFSFALIILKIFTSEFYAIGALFAAYGAAILLVAIFRRYEGNSQFFDQEESDSETDDDEVDQETNGLDGYSGDATTMRGRRRVQMIRKKFRTSGNSVTLLTALSLVAYITLLTLTLRL</sequence>
<dbReference type="EMBL" id="JAPEVB010000001">
    <property type="protein sequence ID" value="KAJ4397139.1"/>
    <property type="molecule type" value="Genomic_DNA"/>
</dbReference>
<feature type="compositionally biased region" description="Acidic residues" evidence="1">
    <location>
        <begin position="97"/>
        <end position="112"/>
    </location>
</feature>
<reference evidence="3" key="1">
    <citation type="submission" date="2022-10" db="EMBL/GenBank/DDBJ databases">
        <title>Tapping the CABI collections for fungal endophytes: first genome assemblies for Collariella, Neodidymelliopsis, Ascochyta clinopodiicola, Didymella pomorum, Didymosphaeria variabile, Neocosmospora piperis and Neocucurbitaria cava.</title>
        <authorList>
            <person name="Hill R."/>
        </authorList>
    </citation>
    <scope>NUCLEOTIDE SEQUENCE</scope>
    <source>
        <strain evidence="3">IMI 355082</strain>
    </source>
</reference>
<evidence type="ECO:0000256" key="2">
    <source>
        <dbReference type="SAM" id="Phobius"/>
    </source>
</evidence>
<accession>A0A9W8Z5D9</accession>
<keyword evidence="2" id="KW-0472">Membrane</keyword>
<dbReference type="Proteomes" id="UP001140453">
    <property type="component" value="Unassembled WGS sequence"/>
</dbReference>
<evidence type="ECO:0000313" key="4">
    <source>
        <dbReference type="Proteomes" id="UP001140453"/>
    </source>
</evidence>
<keyword evidence="2" id="KW-0812">Transmembrane</keyword>
<proteinExistence type="predicted"/>
<keyword evidence="4" id="KW-1185">Reference proteome</keyword>